<gene>
    <name evidence="1" type="ORF">PR048_006666</name>
</gene>
<organism evidence="1 2">
    <name type="scientific">Dryococelus australis</name>
    <dbReference type="NCBI Taxonomy" id="614101"/>
    <lineage>
        <taxon>Eukaryota</taxon>
        <taxon>Metazoa</taxon>
        <taxon>Ecdysozoa</taxon>
        <taxon>Arthropoda</taxon>
        <taxon>Hexapoda</taxon>
        <taxon>Insecta</taxon>
        <taxon>Pterygota</taxon>
        <taxon>Neoptera</taxon>
        <taxon>Polyneoptera</taxon>
        <taxon>Phasmatodea</taxon>
        <taxon>Verophasmatodea</taxon>
        <taxon>Anareolatae</taxon>
        <taxon>Phasmatidae</taxon>
        <taxon>Eurycanthinae</taxon>
        <taxon>Dryococelus</taxon>
    </lineage>
</organism>
<keyword evidence="2" id="KW-1185">Reference proteome</keyword>
<name>A0ABQ9IBM1_9NEOP</name>
<accession>A0ABQ9IBM1</accession>
<dbReference type="EMBL" id="JARBHB010000002">
    <property type="protein sequence ID" value="KAJ8894056.1"/>
    <property type="molecule type" value="Genomic_DNA"/>
</dbReference>
<protein>
    <submittedName>
        <fullName evidence="1">Uncharacterized protein</fullName>
    </submittedName>
</protein>
<reference evidence="1 2" key="1">
    <citation type="submission" date="2023-02" db="EMBL/GenBank/DDBJ databases">
        <title>LHISI_Scaffold_Assembly.</title>
        <authorList>
            <person name="Stuart O.P."/>
            <person name="Cleave R."/>
            <person name="Magrath M.J.L."/>
            <person name="Mikheyev A.S."/>
        </authorList>
    </citation>
    <scope>NUCLEOTIDE SEQUENCE [LARGE SCALE GENOMIC DNA]</scope>
    <source>
        <strain evidence="1">Daus_M_001</strain>
        <tissue evidence="1">Leg muscle</tissue>
    </source>
</reference>
<evidence type="ECO:0000313" key="2">
    <source>
        <dbReference type="Proteomes" id="UP001159363"/>
    </source>
</evidence>
<evidence type="ECO:0000313" key="1">
    <source>
        <dbReference type="EMBL" id="KAJ8894056.1"/>
    </source>
</evidence>
<proteinExistence type="predicted"/>
<dbReference type="Proteomes" id="UP001159363">
    <property type="component" value="Chromosome 2"/>
</dbReference>
<comment type="caution">
    <text evidence="1">The sequence shown here is derived from an EMBL/GenBank/DDBJ whole genome shotgun (WGS) entry which is preliminary data.</text>
</comment>
<sequence length="119" mass="13660">MWSWNSSDRGVCFLLQCHAQCQRSIPVECTFGNLEPIYLPPHAVSIPRTEVPMEAIIGVQVRRKETMSREYPHSESAYPLLLPTFLLQSPHFLHGMAHQQEFIDTCSFVLTLPTRFLVC</sequence>